<name>A0AAE1D0V8_9GAST</name>
<protein>
    <submittedName>
        <fullName evidence="1">Uncharacterized protein</fullName>
    </submittedName>
</protein>
<gene>
    <name evidence="1" type="ORF">RRG08_067121</name>
</gene>
<comment type="caution">
    <text evidence="1">The sequence shown here is derived from an EMBL/GenBank/DDBJ whole genome shotgun (WGS) entry which is preliminary data.</text>
</comment>
<proteinExistence type="predicted"/>
<dbReference type="EMBL" id="JAWDGP010005974">
    <property type="protein sequence ID" value="KAK3748912.1"/>
    <property type="molecule type" value="Genomic_DNA"/>
</dbReference>
<sequence length="61" mass="7193">LQMGYTEHYKLSSLLVHSSTLLDGYLLQSFKFQTTRAKLLLLLPKHLQFLERLLQDPEKTF</sequence>
<reference evidence="1" key="1">
    <citation type="journal article" date="2023" name="G3 (Bethesda)">
        <title>A reference genome for the long-term kleptoplast-retaining sea slug Elysia crispata morphotype clarki.</title>
        <authorList>
            <person name="Eastman K.E."/>
            <person name="Pendleton A.L."/>
            <person name="Shaikh M.A."/>
            <person name="Suttiyut T."/>
            <person name="Ogas R."/>
            <person name="Tomko P."/>
            <person name="Gavelis G."/>
            <person name="Widhalm J.R."/>
            <person name="Wisecaver J.H."/>
        </authorList>
    </citation>
    <scope>NUCLEOTIDE SEQUENCE</scope>
    <source>
        <strain evidence="1">ECLA1</strain>
    </source>
</reference>
<dbReference type="Proteomes" id="UP001283361">
    <property type="component" value="Unassembled WGS sequence"/>
</dbReference>
<evidence type="ECO:0000313" key="2">
    <source>
        <dbReference type="Proteomes" id="UP001283361"/>
    </source>
</evidence>
<dbReference type="AlphaFoldDB" id="A0AAE1D0V8"/>
<keyword evidence="2" id="KW-1185">Reference proteome</keyword>
<evidence type="ECO:0000313" key="1">
    <source>
        <dbReference type="EMBL" id="KAK3748912.1"/>
    </source>
</evidence>
<organism evidence="1 2">
    <name type="scientific">Elysia crispata</name>
    <name type="common">lettuce slug</name>
    <dbReference type="NCBI Taxonomy" id="231223"/>
    <lineage>
        <taxon>Eukaryota</taxon>
        <taxon>Metazoa</taxon>
        <taxon>Spiralia</taxon>
        <taxon>Lophotrochozoa</taxon>
        <taxon>Mollusca</taxon>
        <taxon>Gastropoda</taxon>
        <taxon>Heterobranchia</taxon>
        <taxon>Euthyneura</taxon>
        <taxon>Panpulmonata</taxon>
        <taxon>Sacoglossa</taxon>
        <taxon>Placobranchoidea</taxon>
        <taxon>Plakobranchidae</taxon>
        <taxon>Elysia</taxon>
    </lineage>
</organism>
<feature type="non-terminal residue" evidence="1">
    <location>
        <position position="1"/>
    </location>
</feature>
<accession>A0AAE1D0V8</accession>